<evidence type="ECO:0000313" key="8">
    <source>
        <dbReference type="Proteomes" id="UP000544222"/>
    </source>
</evidence>
<dbReference type="NCBIfam" id="TIGR02937">
    <property type="entry name" value="sigma70-ECF"/>
    <property type="match status" value="1"/>
</dbReference>
<comment type="caution">
    <text evidence="7">The sequence shown here is derived from an EMBL/GenBank/DDBJ whole genome shotgun (WGS) entry which is preliminary data.</text>
</comment>
<dbReference type="InterPro" id="IPR013324">
    <property type="entry name" value="RNA_pol_sigma_r3/r4-like"/>
</dbReference>
<proteinExistence type="inferred from homology"/>
<dbReference type="AlphaFoldDB" id="A0A7W5DPD0"/>
<accession>A0A7W5DPD0</accession>
<dbReference type="SUPFAM" id="SSF88659">
    <property type="entry name" value="Sigma3 and sigma4 domains of RNA polymerase sigma factors"/>
    <property type="match status" value="1"/>
</dbReference>
<dbReference type="Pfam" id="PF04542">
    <property type="entry name" value="Sigma70_r2"/>
    <property type="match status" value="1"/>
</dbReference>
<dbReference type="RefSeq" id="WP_183411803.1">
    <property type="nucleotide sequence ID" value="NZ_JACHYB010000001.1"/>
</dbReference>
<sequence length="180" mass="20967">MYSAHDETQLIQDCQKHLAAAQQQLYECYARKMMGVCMRYVNDYETARDLMHDGFIKVFKHIESFQGEGSFEGWMRRVFITTALEYLRKNDVLRESYDISTSYNLQTEDETIIERISADELRTIIGTLPTGFRTVFNLYVIEGYSHKEIGKLLGITESTSRSQFARAKMILKQKITLLYG</sequence>
<dbReference type="Gene3D" id="1.10.10.10">
    <property type="entry name" value="Winged helix-like DNA-binding domain superfamily/Winged helix DNA-binding domain"/>
    <property type="match status" value="1"/>
</dbReference>
<dbReference type="Proteomes" id="UP000544222">
    <property type="component" value="Unassembled WGS sequence"/>
</dbReference>
<organism evidence="7 8">
    <name type="scientific">Microbacter margulisiae</name>
    <dbReference type="NCBI Taxonomy" id="1350067"/>
    <lineage>
        <taxon>Bacteria</taxon>
        <taxon>Pseudomonadati</taxon>
        <taxon>Bacteroidota</taxon>
        <taxon>Bacteroidia</taxon>
        <taxon>Bacteroidales</taxon>
        <taxon>Porphyromonadaceae</taxon>
        <taxon>Microbacter</taxon>
    </lineage>
</organism>
<evidence type="ECO:0000259" key="5">
    <source>
        <dbReference type="Pfam" id="PF04542"/>
    </source>
</evidence>
<name>A0A7W5DPD0_9PORP</name>
<dbReference type="InterPro" id="IPR039425">
    <property type="entry name" value="RNA_pol_sigma-70-like"/>
</dbReference>
<evidence type="ECO:0000256" key="3">
    <source>
        <dbReference type="ARBA" id="ARBA00023082"/>
    </source>
</evidence>
<dbReference type="InterPro" id="IPR013325">
    <property type="entry name" value="RNA_pol_sigma_r2"/>
</dbReference>
<keyword evidence="4" id="KW-0804">Transcription</keyword>
<dbReference type="InterPro" id="IPR036388">
    <property type="entry name" value="WH-like_DNA-bd_sf"/>
</dbReference>
<evidence type="ECO:0000256" key="4">
    <source>
        <dbReference type="ARBA" id="ARBA00023163"/>
    </source>
</evidence>
<dbReference type="InterPro" id="IPR013249">
    <property type="entry name" value="RNA_pol_sigma70_r4_t2"/>
</dbReference>
<reference evidence="7 8" key="1">
    <citation type="submission" date="2020-08" db="EMBL/GenBank/DDBJ databases">
        <title>Genomic Encyclopedia of Type Strains, Phase IV (KMG-IV): sequencing the most valuable type-strain genomes for metagenomic binning, comparative biology and taxonomic classification.</title>
        <authorList>
            <person name="Goeker M."/>
        </authorList>
    </citation>
    <scope>NUCLEOTIDE SEQUENCE [LARGE SCALE GENOMIC DNA]</scope>
    <source>
        <strain evidence="7 8">DSM 27471</strain>
    </source>
</reference>
<comment type="similarity">
    <text evidence="1">Belongs to the sigma-70 factor family. ECF subfamily.</text>
</comment>
<dbReference type="Gene3D" id="1.10.1740.10">
    <property type="match status" value="1"/>
</dbReference>
<dbReference type="CDD" id="cd06171">
    <property type="entry name" value="Sigma70_r4"/>
    <property type="match status" value="1"/>
</dbReference>
<feature type="domain" description="RNA polymerase sigma-70 region 2" evidence="5">
    <location>
        <begin position="25"/>
        <end position="91"/>
    </location>
</feature>
<dbReference type="EMBL" id="JACHYB010000001">
    <property type="protein sequence ID" value="MBB3185848.1"/>
    <property type="molecule type" value="Genomic_DNA"/>
</dbReference>
<keyword evidence="8" id="KW-1185">Reference proteome</keyword>
<evidence type="ECO:0000256" key="1">
    <source>
        <dbReference type="ARBA" id="ARBA00010641"/>
    </source>
</evidence>
<evidence type="ECO:0000259" key="6">
    <source>
        <dbReference type="Pfam" id="PF08281"/>
    </source>
</evidence>
<dbReference type="GO" id="GO:0006352">
    <property type="term" value="P:DNA-templated transcription initiation"/>
    <property type="evidence" value="ECO:0007669"/>
    <property type="project" value="InterPro"/>
</dbReference>
<keyword evidence="2" id="KW-0805">Transcription regulation</keyword>
<keyword evidence="3" id="KW-0731">Sigma factor</keyword>
<feature type="domain" description="RNA polymerase sigma factor 70 region 4 type 2" evidence="6">
    <location>
        <begin position="119"/>
        <end position="169"/>
    </location>
</feature>
<protein>
    <submittedName>
        <fullName evidence="7">RNA polymerase sigma-70 factor (ECF subfamily)</fullName>
    </submittedName>
</protein>
<evidence type="ECO:0000313" key="7">
    <source>
        <dbReference type="EMBL" id="MBB3185848.1"/>
    </source>
</evidence>
<evidence type="ECO:0000256" key="2">
    <source>
        <dbReference type="ARBA" id="ARBA00023015"/>
    </source>
</evidence>
<dbReference type="Pfam" id="PF08281">
    <property type="entry name" value="Sigma70_r4_2"/>
    <property type="match status" value="1"/>
</dbReference>
<dbReference type="GO" id="GO:0003677">
    <property type="term" value="F:DNA binding"/>
    <property type="evidence" value="ECO:0007669"/>
    <property type="project" value="InterPro"/>
</dbReference>
<dbReference type="PANTHER" id="PTHR43133:SF46">
    <property type="entry name" value="RNA POLYMERASE SIGMA-70 FACTOR ECF SUBFAMILY"/>
    <property type="match status" value="1"/>
</dbReference>
<dbReference type="InterPro" id="IPR007627">
    <property type="entry name" value="RNA_pol_sigma70_r2"/>
</dbReference>
<dbReference type="GO" id="GO:0016987">
    <property type="term" value="F:sigma factor activity"/>
    <property type="evidence" value="ECO:0007669"/>
    <property type="project" value="UniProtKB-KW"/>
</dbReference>
<dbReference type="InterPro" id="IPR014284">
    <property type="entry name" value="RNA_pol_sigma-70_dom"/>
</dbReference>
<dbReference type="PANTHER" id="PTHR43133">
    <property type="entry name" value="RNA POLYMERASE ECF-TYPE SIGMA FACTO"/>
    <property type="match status" value="1"/>
</dbReference>
<dbReference type="SUPFAM" id="SSF88946">
    <property type="entry name" value="Sigma2 domain of RNA polymerase sigma factors"/>
    <property type="match status" value="1"/>
</dbReference>
<gene>
    <name evidence="7" type="ORF">FHX64_000011</name>
</gene>